<dbReference type="Pfam" id="PF00395">
    <property type="entry name" value="SLH"/>
    <property type="match status" value="1"/>
</dbReference>
<dbReference type="PROSITE" id="PS51272">
    <property type="entry name" value="SLH"/>
    <property type="match status" value="1"/>
</dbReference>
<dbReference type="InterPro" id="IPR051465">
    <property type="entry name" value="Cell_Envelope_Struct_Comp"/>
</dbReference>
<feature type="chain" id="PRO_5046941556" evidence="2">
    <location>
        <begin position="23"/>
        <end position="638"/>
    </location>
</feature>
<feature type="domain" description="SLH" evidence="3">
    <location>
        <begin position="88"/>
        <end position="151"/>
    </location>
</feature>
<gene>
    <name evidence="4" type="ORF">QE109_11630</name>
</gene>
<dbReference type="InterPro" id="IPR001119">
    <property type="entry name" value="SLH_dom"/>
</dbReference>
<evidence type="ECO:0000313" key="4">
    <source>
        <dbReference type="EMBL" id="MDH8678804.1"/>
    </source>
</evidence>
<keyword evidence="2" id="KW-0732">Signal</keyword>
<dbReference type="Proteomes" id="UP001158045">
    <property type="component" value="Unassembled WGS sequence"/>
</dbReference>
<evidence type="ECO:0000259" key="3">
    <source>
        <dbReference type="PROSITE" id="PS51272"/>
    </source>
</evidence>
<sequence length="638" mass="69343">MKKILSIILVAVMLVTSIPSLTATPVYASTANTLPSEQLVSDTIRALGIMTGDTKGNLNLNRLLSRDEFAQMMVNASLYKDSDDVSGGTSVFKDVKFDYWAAEAIKIAVNAGWFTGYLDGTFKPAKYITLEEAATALLKLLGYTNADIVGTYPSAQLSKFYSLGLDEGINLKQGQKVSREDAMYMFYNLMNTKTKEGRYYAETLGHPMLSGEIDYALLVQSVIEGPYVLDDVSIEKLLPFTKDNVSVYKNGSENTLEGISPYDVIYYSKDMRTVWAYSKKITGLYASATPSTNAPNAVLIAGSTYQVGTNEAAYKLSNKGSFGLGDTVTLLVGMNDEIVDVISPEVLNVPTFGVVTAFEPYSYKDSAGKLIAQNSIKVASTDGSIRQFVTGASKFSTGNIVSVTFTNSESVVKLIGSTYLVGKFNVDATMYGNYKLAKDIEILDTTFAGEYKTIYPQRLNDIMLFSNDVRYYSLDSEGAINRLILNNVTGDLNSYGVVTNVDETTTVIDNVDPIPDTVVVSGIYKYLVNGIPGVFTKNSDLLGIGNGPVVLTYKDGQVSDMSTLYGLSLSAVTATTVTANNIIYGISDSVQVYQYIGGDYFLVNLETISNLNEFNLVGYKDGGHRAGNLIRVIIATRR</sequence>
<keyword evidence="5" id="KW-1185">Reference proteome</keyword>
<evidence type="ECO:0000256" key="1">
    <source>
        <dbReference type="ARBA" id="ARBA00022737"/>
    </source>
</evidence>
<feature type="signal peptide" evidence="2">
    <location>
        <begin position="1"/>
        <end position="22"/>
    </location>
</feature>
<reference evidence="4 5" key="1">
    <citation type="submission" date="2023-04" db="EMBL/GenBank/DDBJ databases">
        <title>Fusibacter bizertensis strain WBS, isolated from littoral bottom sediments of the Arctic seas - biochemical and genomic analysis.</title>
        <authorList>
            <person name="Brioukhanov A.L."/>
        </authorList>
    </citation>
    <scope>NUCLEOTIDE SEQUENCE [LARGE SCALE GENOMIC DNA]</scope>
    <source>
        <strain evidence="4 5">WBS</strain>
    </source>
</reference>
<evidence type="ECO:0000313" key="5">
    <source>
        <dbReference type="Proteomes" id="UP001158045"/>
    </source>
</evidence>
<dbReference type="EMBL" id="JARYZI010000007">
    <property type="protein sequence ID" value="MDH8678804.1"/>
    <property type="molecule type" value="Genomic_DNA"/>
</dbReference>
<dbReference type="RefSeq" id="WP_281094694.1">
    <property type="nucleotide sequence ID" value="NZ_JARYZI010000007.1"/>
</dbReference>
<proteinExistence type="predicted"/>
<dbReference type="PANTHER" id="PTHR43308">
    <property type="entry name" value="OUTER MEMBRANE PROTEIN ALPHA-RELATED"/>
    <property type="match status" value="1"/>
</dbReference>
<comment type="caution">
    <text evidence="4">The sequence shown here is derived from an EMBL/GenBank/DDBJ whole genome shotgun (WGS) entry which is preliminary data.</text>
</comment>
<keyword evidence="1" id="KW-0677">Repeat</keyword>
<organism evidence="4 5">
    <name type="scientific">Fusibacter bizertensis</name>
    <dbReference type="NCBI Taxonomy" id="1488331"/>
    <lineage>
        <taxon>Bacteria</taxon>
        <taxon>Bacillati</taxon>
        <taxon>Bacillota</taxon>
        <taxon>Clostridia</taxon>
        <taxon>Eubacteriales</taxon>
        <taxon>Eubacteriales Family XII. Incertae Sedis</taxon>
        <taxon>Fusibacter</taxon>
    </lineage>
</organism>
<protein>
    <submittedName>
        <fullName evidence="4">S-layer homology domain-containing protein</fullName>
    </submittedName>
</protein>
<name>A0ABT6NEF0_9FIRM</name>
<evidence type="ECO:0000256" key="2">
    <source>
        <dbReference type="SAM" id="SignalP"/>
    </source>
</evidence>
<accession>A0ABT6NEF0</accession>